<dbReference type="Proteomes" id="UP000006797">
    <property type="component" value="Chromosome"/>
</dbReference>
<proteinExistence type="predicted"/>
<dbReference type="GO" id="GO:0005886">
    <property type="term" value="C:plasma membrane"/>
    <property type="evidence" value="ECO:0007669"/>
    <property type="project" value="UniProtKB-SubCell"/>
</dbReference>
<sequence length="447" mass="48207">MCKPQQKHYGRQVMNTQNSLKQVATATMVGTAIEYFDNYIYAMAAVLVFNHQFFHAADPLSGQIAALSTLALTFIARPLGAILFGHFGDRFGRKNTFVMSLLLMGVSTVVIGLLPTYDSIGIWATILLCLCRIGQGIGLGGEWGGAALVAVENAPEGKRGWYGTFPQLGAPLGLLLANGVFLGITAIFGQEAMTEWAWRIPFLSSVILVAIGLYVRLKLTEAPIFLAALNKPQPKRLPMLEVVTTHFKPFFLGMLVCIAGYVLFYIMIAFSQIYAKSAPTVSEAGYAMGLGLSPQIFTALLMASAISLAITIAVSGKYIDKIGRRIWLIWTTVGVAIFGLSLPLFLENGTTTSLFWFLFIGMGLIGMGYGPLASFLPELFPTHARYSGASLTYNIAGLFGASVAAIIALPLNAHYGLKGVGIYLTLNAVLSLVGLWFISETKDKLLS</sequence>
<evidence type="ECO:0000256" key="3">
    <source>
        <dbReference type="ARBA" id="ARBA00022475"/>
    </source>
</evidence>
<dbReference type="InterPro" id="IPR036259">
    <property type="entry name" value="MFS_trans_sf"/>
</dbReference>
<dbReference type="Pfam" id="PF07690">
    <property type="entry name" value="MFS_1"/>
    <property type="match status" value="1"/>
</dbReference>
<evidence type="ECO:0000256" key="5">
    <source>
        <dbReference type="ARBA" id="ARBA00022692"/>
    </source>
</evidence>
<feature type="transmembrane region" description="Helical" evidence="8">
    <location>
        <begin position="388"/>
        <end position="408"/>
    </location>
</feature>
<feature type="transmembrane region" description="Helical" evidence="8">
    <location>
        <begin position="196"/>
        <end position="215"/>
    </location>
</feature>
<evidence type="ECO:0000256" key="1">
    <source>
        <dbReference type="ARBA" id="ARBA00004429"/>
    </source>
</evidence>
<feature type="transmembrane region" description="Helical" evidence="8">
    <location>
        <begin position="326"/>
        <end position="346"/>
    </location>
</feature>
<keyword evidence="6 8" id="KW-1133">Transmembrane helix</keyword>
<gene>
    <name evidence="10" type="ORF">HICON_09960</name>
</gene>
<evidence type="ECO:0000256" key="6">
    <source>
        <dbReference type="ARBA" id="ARBA00022989"/>
    </source>
</evidence>
<dbReference type="InterPro" id="IPR005829">
    <property type="entry name" value="Sugar_transporter_CS"/>
</dbReference>
<feature type="transmembrane region" description="Helical" evidence="8">
    <location>
        <begin position="420"/>
        <end position="438"/>
    </location>
</feature>
<feature type="transmembrane region" description="Helical" evidence="8">
    <location>
        <begin position="63"/>
        <end position="84"/>
    </location>
</feature>
<keyword evidence="5 8" id="KW-0812">Transmembrane</keyword>
<keyword evidence="2" id="KW-0813">Transport</keyword>
<name>A0AAV2U3P7_HAEIF</name>
<evidence type="ECO:0000256" key="2">
    <source>
        <dbReference type="ARBA" id="ARBA00022448"/>
    </source>
</evidence>
<dbReference type="SUPFAM" id="SSF103473">
    <property type="entry name" value="MFS general substrate transporter"/>
    <property type="match status" value="1"/>
</dbReference>
<dbReference type="PROSITE" id="PS00216">
    <property type="entry name" value="SUGAR_TRANSPORT_1"/>
    <property type="match status" value="1"/>
</dbReference>
<evidence type="ECO:0000256" key="7">
    <source>
        <dbReference type="ARBA" id="ARBA00023136"/>
    </source>
</evidence>
<feature type="transmembrane region" description="Helical" evidence="8">
    <location>
        <begin position="352"/>
        <end position="376"/>
    </location>
</feature>
<feature type="domain" description="Major facilitator superfamily (MFS) profile" evidence="9">
    <location>
        <begin position="23"/>
        <end position="443"/>
    </location>
</feature>
<feature type="transmembrane region" description="Helical" evidence="8">
    <location>
        <begin position="250"/>
        <end position="275"/>
    </location>
</feature>
<keyword evidence="3" id="KW-1003">Cell membrane</keyword>
<protein>
    <submittedName>
        <fullName evidence="10">Conserved hypothetical metabolite transport protein</fullName>
    </submittedName>
</protein>
<dbReference type="NCBIfam" id="TIGR00883">
    <property type="entry name" value="2A0106"/>
    <property type="match status" value="1"/>
</dbReference>
<evidence type="ECO:0000256" key="4">
    <source>
        <dbReference type="ARBA" id="ARBA00022519"/>
    </source>
</evidence>
<dbReference type="PROSITE" id="PS50850">
    <property type="entry name" value="MFS"/>
    <property type="match status" value="1"/>
</dbReference>
<evidence type="ECO:0000313" key="11">
    <source>
        <dbReference type="Proteomes" id="UP000006797"/>
    </source>
</evidence>
<dbReference type="PANTHER" id="PTHR43045:SF2">
    <property type="entry name" value="INNER MEMBRANE METABOLITE TRANSPORT PROTEIN YHJE"/>
    <property type="match status" value="1"/>
</dbReference>
<dbReference type="InterPro" id="IPR011701">
    <property type="entry name" value="MFS"/>
</dbReference>
<dbReference type="Gene3D" id="1.20.1250.20">
    <property type="entry name" value="MFS general substrate transporter like domains"/>
    <property type="match status" value="2"/>
</dbReference>
<comment type="subcellular location">
    <subcellularLocation>
        <location evidence="1">Cell inner membrane</location>
        <topology evidence="1">Multi-pass membrane protein</topology>
    </subcellularLocation>
</comment>
<reference evidence="10 11" key="1">
    <citation type="journal article" date="2012" name="Emerg. Infect. Dis.">
        <title>Lineage-specific Virulence Determinants of Haemophilus influenzae Biogroup aegyptius.</title>
        <authorList>
            <person name="Strouts F.R."/>
            <person name="Power P."/>
            <person name="Croucher N.J."/>
            <person name="Corton N."/>
            <person name="van Tonder A."/>
            <person name="Quail M.A."/>
            <person name="Langford P.R."/>
            <person name="Hudson M.J."/>
            <person name="Parkhill J."/>
            <person name="Kroll J.S."/>
            <person name="Bentley S.D."/>
        </authorList>
    </citation>
    <scope>NUCLEOTIDE SEQUENCE [LARGE SCALE GENOMIC DNA]</scope>
    <source>
        <strain evidence="10 11">F3047</strain>
    </source>
</reference>
<dbReference type="AlphaFoldDB" id="A0AAV2U3P7"/>
<dbReference type="GO" id="GO:0022857">
    <property type="term" value="F:transmembrane transporter activity"/>
    <property type="evidence" value="ECO:0007669"/>
    <property type="project" value="InterPro"/>
</dbReference>
<evidence type="ECO:0000313" key="10">
    <source>
        <dbReference type="EMBL" id="CBY86461.1"/>
    </source>
</evidence>
<dbReference type="EMBL" id="FQ670204">
    <property type="protein sequence ID" value="CBY86461.1"/>
    <property type="molecule type" value="Genomic_DNA"/>
</dbReference>
<feature type="transmembrane region" description="Helical" evidence="8">
    <location>
        <begin position="172"/>
        <end position="190"/>
    </location>
</feature>
<feature type="transmembrane region" description="Helical" evidence="8">
    <location>
        <begin position="295"/>
        <end position="314"/>
    </location>
</feature>
<feature type="transmembrane region" description="Helical" evidence="8">
    <location>
        <begin position="96"/>
        <end position="114"/>
    </location>
</feature>
<evidence type="ECO:0000259" key="9">
    <source>
        <dbReference type="PROSITE" id="PS50850"/>
    </source>
</evidence>
<accession>A0AAV2U3P7</accession>
<dbReference type="PANTHER" id="PTHR43045">
    <property type="entry name" value="SHIKIMATE TRANSPORTER"/>
    <property type="match status" value="1"/>
</dbReference>
<keyword evidence="7 8" id="KW-0472">Membrane</keyword>
<keyword evidence="4" id="KW-0997">Cell inner membrane</keyword>
<organism evidence="10 11">
    <name type="scientific">Haemophilus influenzae F3047</name>
    <dbReference type="NCBI Taxonomy" id="935897"/>
    <lineage>
        <taxon>Bacteria</taxon>
        <taxon>Pseudomonadati</taxon>
        <taxon>Pseudomonadota</taxon>
        <taxon>Gammaproteobacteria</taxon>
        <taxon>Pasteurellales</taxon>
        <taxon>Pasteurellaceae</taxon>
        <taxon>Haemophilus</taxon>
    </lineage>
</organism>
<dbReference type="InterPro" id="IPR020846">
    <property type="entry name" value="MFS_dom"/>
</dbReference>
<dbReference type="InterPro" id="IPR004736">
    <property type="entry name" value="MHS_symport"/>
</dbReference>
<dbReference type="KEGG" id="hil:HICON_09960"/>
<dbReference type="CDD" id="cd17369">
    <property type="entry name" value="MFS_ShiA_like"/>
    <property type="match status" value="1"/>
</dbReference>
<evidence type="ECO:0000256" key="8">
    <source>
        <dbReference type="SAM" id="Phobius"/>
    </source>
</evidence>